<dbReference type="PANTHER" id="PTHR30008">
    <property type="entry name" value="EXODEOXYRIBONUCLEASE 7 LARGE SUBUNIT"/>
    <property type="match status" value="1"/>
</dbReference>
<evidence type="ECO:0000256" key="3">
    <source>
        <dbReference type="ARBA" id="ARBA00022801"/>
    </source>
</evidence>
<gene>
    <name evidence="5 10" type="primary">xseA</name>
    <name evidence="10" type="ORF">DV520_01500</name>
</gene>
<evidence type="ECO:0000256" key="2">
    <source>
        <dbReference type="ARBA" id="ARBA00022722"/>
    </source>
</evidence>
<comment type="function">
    <text evidence="5">Bidirectionally degrades single-stranded DNA into large acid-insoluble oligonucleotides, which are then degraded further into small acid-soluble oligonucleotides.</text>
</comment>
<evidence type="ECO:0000259" key="8">
    <source>
        <dbReference type="Pfam" id="PF02601"/>
    </source>
</evidence>
<dbReference type="EMBL" id="QQRQ01000001">
    <property type="protein sequence ID" value="RFT07828.1"/>
    <property type="molecule type" value="Genomic_DNA"/>
</dbReference>
<evidence type="ECO:0000313" key="11">
    <source>
        <dbReference type="Proteomes" id="UP000260649"/>
    </source>
</evidence>
<dbReference type="AlphaFoldDB" id="A0A3E2B733"/>
<comment type="subunit">
    <text evidence="5">Heterooligomer composed of large and small subunits.</text>
</comment>
<evidence type="ECO:0000256" key="7">
    <source>
        <dbReference type="SAM" id="Coils"/>
    </source>
</evidence>
<evidence type="ECO:0000313" key="10">
    <source>
        <dbReference type="EMBL" id="RFT07828.1"/>
    </source>
</evidence>
<keyword evidence="2 5" id="KW-0540">Nuclease</keyword>
<proteinExistence type="inferred from homology"/>
<keyword evidence="3 5" id="KW-0378">Hydrolase</keyword>
<dbReference type="InterPro" id="IPR020579">
    <property type="entry name" value="Exonuc_VII_lsu_C"/>
</dbReference>
<dbReference type="GO" id="GO:0009318">
    <property type="term" value="C:exodeoxyribonuclease VII complex"/>
    <property type="evidence" value="ECO:0007669"/>
    <property type="project" value="UniProtKB-UniRule"/>
</dbReference>
<evidence type="ECO:0000256" key="4">
    <source>
        <dbReference type="ARBA" id="ARBA00022839"/>
    </source>
</evidence>
<dbReference type="EC" id="3.1.11.6" evidence="5"/>
<dbReference type="HAMAP" id="MF_00378">
    <property type="entry name" value="Exonuc_7_L"/>
    <property type="match status" value="1"/>
</dbReference>
<dbReference type="InterPro" id="IPR025824">
    <property type="entry name" value="OB-fold_nuc-bd_dom"/>
</dbReference>
<accession>A0A3E2B733</accession>
<dbReference type="Pfam" id="PF02601">
    <property type="entry name" value="Exonuc_VII_L"/>
    <property type="match status" value="1"/>
</dbReference>
<feature type="domain" description="Exonuclease VII large subunit C-terminal" evidence="8">
    <location>
        <begin position="124"/>
        <end position="338"/>
    </location>
</feature>
<dbReference type="GO" id="GO:0005737">
    <property type="term" value="C:cytoplasm"/>
    <property type="evidence" value="ECO:0007669"/>
    <property type="project" value="UniProtKB-SubCell"/>
</dbReference>
<dbReference type="OrthoDB" id="9802795at2"/>
<comment type="subcellular location">
    <subcellularLocation>
        <location evidence="5 6">Cytoplasm</location>
    </subcellularLocation>
</comment>
<dbReference type="InterPro" id="IPR003753">
    <property type="entry name" value="Exonuc_VII_L"/>
</dbReference>
<sequence>MMTEPISVTALNQYIKGLLDRDRLLSQVLVRSEISNYKVYPSGHHYFSLKDAESSIRCVMFRREAGTLRFRPENGMKVVVTGRVSLFPRDGVYQLYCSRMVPDGVGELAFAFEQLKNRLYREGLFDSAHKQPIPSFPHTIALVTSPAGAAVRDMIRILGTRWPLAEVLVVPVRVQGEEAPMEICQALELINLCHMADLIITGRGGGTMEDLWAFNEEAVARAIYRSEIPVISAVGHEPDVTIADFVADLRAATPSNGAELAVPDQRDLRETLDHLEARLQSAMDRAIQQRRDQLHQVQGSPFLHSPLRSIQEKRLLLDYHQQRLAHGMERQVQQARQNIGRLAASLDALSPFQVLNRGYSIAQGQDGTVVSAVDQVTPGDALSIRVSDGTVFCTATGKEKHRWQKKR</sequence>
<reference evidence="10 11" key="1">
    <citation type="submission" date="2018-07" db="EMBL/GenBank/DDBJ databases">
        <title>GABA Modulating Bacteria of the Human Gut Microbiota.</title>
        <authorList>
            <person name="Strandwitz P."/>
            <person name="Kim K.H."/>
            <person name="Terekhova D."/>
            <person name="Liu J.K."/>
            <person name="Sharma A."/>
            <person name="Levering J."/>
            <person name="Mcdonald D."/>
            <person name="Dietrich D."/>
            <person name="Ramadhar T.R."/>
            <person name="Lekbua A."/>
            <person name="Mroue N."/>
            <person name="Liston C."/>
            <person name="Stewart E.J."/>
            <person name="Dubin M.J."/>
            <person name="Zengler K."/>
            <person name="Knight R."/>
            <person name="Gilbert J.A."/>
            <person name="Clardy J."/>
            <person name="Lewis K."/>
        </authorList>
    </citation>
    <scope>NUCLEOTIDE SEQUENCE [LARGE SCALE GENOMIC DNA]</scope>
    <source>
        <strain evidence="10 11">KLE1738</strain>
    </source>
</reference>
<evidence type="ECO:0000256" key="1">
    <source>
        <dbReference type="ARBA" id="ARBA00022490"/>
    </source>
</evidence>
<keyword evidence="1 5" id="KW-0963">Cytoplasm</keyword>
<organism evidence="10 11">
    <name type="scientific">Evtepia gabavorous</name>
    <dbReference type="NCBI Taxonomy" id="2211183"/>
    <lineage>
        <taxon>Bacteria</taxon>
        <taxon>Bacillati</taxon>
        <taxon>Bacillota</taxon>
        <taxon>Clostridia</taxon>
        <taxon>Eubacteriales</taxon>
        <taxon>Evtepia</taxon>
    </lineage>
</organism>
<comment type="catalytic activity">
    <reaction evidence="5 6">
        <text>Exonucleolytic cleavage in either 5'- to 3'- or 3'- to 5'-direction to yield nucleoside 5'-phosphates.</text>
        <dbReference type="EC" id="3.1.11.6"/>
    </reaction>
</comment>
<feature type="coiled-coil region" evidence="7">
    <location>
        <begin position="265"/>
        <end position="292"/>
    </location>
</feature>
<comment type="similarity">
    <text evidence="5 6">Belongs to the XseA family.</text>
</comment>
<name>A0A3E2B733_9FIRM</name>
<dbReference type="NCBIfam" id="TIGR00237">
    <property type="entry name" value="xseA"/>
    <property type="match status" value="1"/>
</dbReference>
<keyword evidence="4 5" id="KW-0269">Exonuclease</keyword>
<dbReference type="PANTHER" id="PTHR30008:SF0">
    <property type="entry name" value="EXODEOXYRIBONUCLEASE 7 LARGE SUBUNIT"/>
    <property type="match status" value="1"/>
</dbReference>
<dbReference type="GO" id="GO:0008855">
    <property type="term" value="F:exodeoxyribonuclease VII activity"/>
    <property type="evidence" value="ECO:0007669"/>
    <property type="project" value="UniProtKB-UniRule"/>
</dbReference>
<protein>
    <recommendedName>
        <fullName evidence="5">Exodeoxyribonuclease 7 large subunit</fullName>
        <ecNumber evidence="5">3.1.11.6</ecNumber>
    </recommendedName>
    <alternativeName>
        <fullName evidence="5">Exodeoxyribonuclease VII large subunit</fullName>
        <shortName evidence="5">Exonuclease VII large subunit</shortName>
    </alternativeName>
</protein>
<dbReference type="Proteomes" id="UP000260649">
    <property type="component" value="Unassembled WGS sequence"/>
</dbReference>
<feature type="domain" description="OB-fold nucleic acid binding" evidence="9">
    <location>
        <begin position="6"/>
        <end position="100"/>
    </location>
</feature>
<dbReference type="CDD" id="cd04489">
    <property type="entry name" value="ExoVII_LU_OBF"/>
    <property type="match status" value="1"/>
</dbReference>
<keyword evidence="11" id="KW-1185">Reference proteome</keyword>
<comment type="caution">
    <text evidence="10">The sequence shown here is derived from an EMBL/GenBank/DDBJ whole genome shotgun (WGS) entry which is preliminary data.</text>
</comment>
<keyword evidence="7" id="KW-0175">Coiled coil</keyword>
<evidence type="ECO:0000256" key="6">
    <source>
        <dbReference type="RuleBase" id="RU004355"/>
    </source>
</evidence>
<dbReference type="GO" id="GO:0006308">
    <property type="term" value="P:DNA catabolic process"/>
    <property type="evidence" value="ECO:0007669"/>
    <property type="project" value="UniProtKB-UniRule"/>
</dbReference>
<dbReference type="GO" id="GO:0003676">
    <property type="term" value="F:nucleic acid binding"/>
    <property type="evidence" value="ECO:0007669"/>
    <property type="project" value="InterPro"/>
</dbReference>
<dbReference type="Pfam" id="PF13742">
    <property type="entry name" value="tRNA_anti_2"/>
    <property type="match status" value="1"/>
</dbReference>
<evidence type="ECO:0000259" key="9">
    <source>
        <dbReference type="Pfam" id="PF13742"/>
    </source>
</evidence>
<evidence type="ECO:0000256" key="5">
    <source>
        <dbReference type="HAMAP-Rule" id="MF_00378"/>
    </source>
</evidence>